<proteinExistence type="predicted"/>
<dbReference type="Pfam" id="PF03724">
    <property type="entry name" value="META"/>
    <property type="match status" value="1"/>
</dbReference>
<evidence type="ECO:0000313" key="4">
    <source>
        <dbReference type="Proteomes" id="UP000243525"/>
    </source>
</evidence>
<dbReference type="InterPro" id="IPR053147">
    <property type="entry name" value="Hsp_HslJ-like"/>
</dbReference>
<keyword evidence="3" id="KW-0346">Stress response</keyword>
<keyword evidence="4" id="KW-1185">Reference proteome</keyword>
<dbReference type="InterPro" id="IPR038670">
    <property type="entry name" value="HslJ-like_sf"/>
</dbReference>
<dbReference type="OrthoDB" id="880459at2"/>
<feature type="chain" id="PRO_5015443161" evidence="1">
    <location>
        <begin position="19"/>
        <end position="139"/>
    </location>
</feature>
<comment type="caution">
    <text evidence="3">The sequence shown here is derived from an EMBL/GenBank/DDBJ whole genome shotgun (WGS) entry which is preliminary data.</text>
</comment>
<name>A0A2T5C1Q1_9BACT</name>
<feature type="signal peptide" evidence="1">
    <location>
        <begin position="1"/>
        <end position="18"/>
    </location>
</feature>
<dbReference type="InterPro" id="IPR005184">
    <property type="entry name" value="DUF306_Meta_HslJ"/>
</dbReference>
<dbReference type="PANTHER" id="PTHR35535:SF1">
    <property type="entry name" value="HEAT SHOCK PROTEIN HSLJ"/>
    <property type="match status" value="1"/>
</dbReference>
<evidence type="ECO:0000256" key="1">
    <source>
        <dbReference type="SAM" id="SignalP"/>
    </source>
</evidence>
<feature type="domain" description="DUF306" evidence="2">
    <location>
        <begin position="33"/>
        <end position="129"/>
    </location>
</feature>
<dbReference type="Gene3D" id="2.40.128.270">
    <property type="match status" value="1"/>
</dbReference>
<gene>
    <name evidence="3" type="ORF">C8N47_108153</name>
</gene>
<dbReference type="EMBL" id="QAAD01000008">
    <property type="protein sequence ID" value="PTN08596.1"/>
    <property type="molecule type" value="Genomic_DNA"/>
</dbReference>
<organism evidence="3 4">
    <name type="scientific">Mangrovibacterium marinum</name>
    <dbReference type="NCBI Taxonomy" id="1639118"/>
    <lineage>
        <taxon>Bacteria</taxon>
        <taxon>Pseudomonadati</taxon>
        <taxon>Bacteroidota</taxon>
        <taxon>Bacteroidia</taxon>
        <taxon>Marinilabiliales</taxon>
        <taxon>Prolixibacteraceae</taxon>
        <taxon>Mangrovibacterium</taxon>
    </lineage>
</organism>
<dbReference type="PROSITE" id="PS51257">
    <property type="entry name" value="PROKAR_LIPOPROTEIN"/>
    <property type="match status" value="1"/>
</dbReference>
<protein>
    <submittedName>
        <fullName evidence="3">Heat shock protein HslJ</fullName>
    </submittedName>
</protein>
<dbReference type="Proteomes" id="UP000243525">
    <property type="component" value="Unassembled WGS sequence"/>
</dbReference>
<keyword evidence="1" id="KW-0732">Signal</keyword>
<evidence type="ECO:0000259" key="2">
    <source>
        <dbReference type="Pfam" id="PF03724"/>
    </source>
</evidence>
<sequence length="139" mass="15511">MMKRFAIPALACMLIATACNSTKQITAQQAPQIDGRWTIKMVDHEPVDVQDAFIGFEAAKQHLYGNAGCNSFNGSITFDDDSLKIGMMLATKMYCPDNTLENTMLRLLTNSSWKLRLQENQLTMSNPSSTILLEKTTKD</sequence>
<reference evidence="3 4" key="1">
    <citation type="submission" date="2018-04" db="EMBL/GenBank/DDBJ databases">
        <title>Genomic Encyclopedia of Archaeal and Bacterial Type Strains, Phase II (KMG-II): from individual species to whole genera.</title>
        <authorList>
            <person name="Goeker M."/>
        </authorList>
    </citation>
    <scope>NUCLEOTIDE SEQUENCE [LARGE SCALE GENOMIC DNA]</scope>
    <source>
        <strain evidence="3 4">DSM 28823</strain>
    </source>
</reference>
<evidence type="ECO:0000313" key="3">
    <source>
        <dbReference type="EMBL" id="PTN08596.1"/>
    </source>
</evidence>
<dbReference type="AlphaFoldDB" id="A0A2T5C1Q1"/>
<dbReference type="RefSeq" id="WP_146161496.1">
    <property type="nucleotide sequence ID" value="NZ_OY782574.1"/>
</dbReference>
<dbReference type="PANTHER" id="PTHR35535">
    <property type="entry name" value="HEAT SHOCK PROTEIN HSLJ"/>
    <property type="match status" value="1"/>
</dbReference>
<accession>A0A2T5C1Q1</accession>